<evidence type="ECO:0000256" key="7">
    <source>
        <dbReference type="ARBA" id="ARBA00023146"/>
    </source>
</evidence>
<dbReference type="eggNOG" id="KOG0435">
    <property type="taxonomic scope" value="Eukaryota"/>
</dbReference>
<dbReference type="KEGG" id="tet:TTHERM_00532220"/>
<evidence type="ECO:0000259" key="12">
    <source>
        <dbReference type="Pfam" id="PF09334"/>
    </source>
</evidence>
<gene>
    <name evidence="14" type="ORF">TTHERM_00532220</name>
</gene>
<dbReference type="Gene3D" id="3.40.50.620">
    <property type="entry name" value="HUPs"/>
    <property type="match status" value="2"/>
</dbReference>
<dbReference type="OrthoDB" id="15954at2759"/>
<keyword evidence="4 10" id="KW-0547">Nucleotide-binding</keyword>
<dbReference type="Proteomes" id="UP000009168">
    <property type="component" value="Unassembled WGS sequence"/>
</dbReference>
<evidence type="ECO:0000259" key="11">
    <source>
        <dbReference type="Pfam" id="PF00133"/>
    </source>
</evidence>
<dbReference type="STRING" id="312017.Q248E5"/>
<dbReference type="GO" id="GO:0006429">
    <property type="term" value="P:leucyl-tRNA aminoacylation"/>
    <property type="evidence" value="ECO:0007669"/>
    <property type="project" value="InterPro"/>
</dbReference>
<evidence type="ECO:0000256" key="1">
    <source>
        <dbReference type="ARBA" id="ARBA00005594"/>
    </source>
</evidence>
<evidence type="ECO:0000256" key="10">
    <source>
        <dbReference type="RuleBase" id="RU363035"/>
    </source>
</evidence>
<dbReference type="InterPro" id="IPR002302">
    <property type="entry name" value="Leu-tRNA-ligase"/>
</dbReference>
<keyword evidence="3 10" id="KW-0436">Ligase</keyword>
<evidence type="ECO:0000256" key="5">
    <source>
        <dbReference type="ARBA" id="ARBA00022840"/>
    </source>
</evidence>
<organism evidence="14 15">
    <name type="scientific">Tetrahymena thermophila (strain SB210)</name>
    <dbReference type="NCBI Taxonomy" id="312017"/>
    <lineage>
        <taxon>Eukaryota</taxon>
        <taxon>Sar</taxon>
        <taxon>Alveolata</taxon>
        <taxon>Ciliophora</taxon>
        <taxon>Intramacronucleata</taxon>
        <taxon>Oligohymenophorea</taxon>
        <taxon>Hymenostomatida</taxon>
        <taxon>Tetrahymenina</taxon>
        <taxon>Tetrahymenidae</taxon>
        <taxon>Tetrahymena</taxon>
    </lineage>
</organism>
<dbReference type="CDD" id="cd00812">
    <property type="entry name" value="LeuRS_core"/>
    <property type="match status" value="1"/>
</dbReference>
<evidence type="ECO:0000256" key="2">
    <source>
        <dbReference type="ARBA" id="ARBA00013164"/>
    </source>
</evidence>
<dbReference type="SUPFAM" id="SSF47323">
    <property type="entry name" value="Anticodon-binding domain of a subclass of class I aminoacyl-tRNA synthetases"/>
    <property type="match status" value="1"/>
</dbReference>
<dbReference type="PROSITE" id="PS00178">
    <property type="entry name" value="AA_TRNA_LIGASE_I"/>
    <property type="match status" value="1"/>
</dbReference>
<dbReference type="InterPro" id="IPR014729">
    <property type="entry name" value="Rossmann-like_a/b/a_fold"/>
</dbReference>
<reference evidence="15" key="1">
    <citation type="journal article" date="2006" name="PLoS Biol.">
        <title>Macronuclear genome sequence of the ciliate Tetrahymena thermophila, a model eukaryote.</title>
        <authorList>
            <person name="Eisen J.A."/>
            <person name="Coyne R.S."/>
            <person name="Wu M."/>
            <person name="Wu D."/>
            <person name="Thiagarajan M."/>
            <person name="Wortman J.R."/>
            <person name="Badger J.H."/>
            <person name="Ren Q."/>
            <person name="Amedeo P."/>
            <person name="Jones K.M."/>
            <person name="Tallon L.J."/>
            <person name="Delcher A.L."/>
            <person name="Salzberg S.L."/>
            <person name="Silva J.C."/>
            <person name="Haas B.J."/>
            <person name="Majoros W.H."/>
            <person name="Farzad M."/>
            <person name="Carlton J.M."/>
            <person name="Smith R.K. Jr."/>
            <person name="Garg J."/>
            <person name="Pearlman R.E."/>
            <person name="Karrer K.M."/>
            <person name="Sun L."/>
            <person name="Manning G."/>
            <person name="Elde N.C."/>
            <person name="Turkewitz A.P."/>
            <person name="Asai D.J."/>
            <person name="Wilkes D.E."/>
            <person name="Wang Y."/>
            <person name="Cai H."/>
            <person name="Collins K."/>
            <person name="Stewart B.A."/>
            <person name="Lee S.R."/>
            <person name="Wilamowska K."/>
            <person name="Weinberg Z."/>
            <person name="Ruzzo W.L."/>
            <person name="Wloga D."/>
            <person name="Gaertig J."/>
            <person name="Frankel J."/>
            <person name="Tsao C.-C."/>
            <person name="Gorovsky M.A."/>
            <person name="Keeling P.J."/>
            <person name="Waller R.F."/>
            <person name="Patron N.J."/>
            <person name="Cherry J.M."/>
            <person name="Stover N.A."/>
            <person name="Krieger C.J."/>
            <person name="del Toro C."/>
            <person name="Ryder H.F."/>
            <person name="Williamson S.C."/>
            <person name="Barbeau R.A."/>
            <person name="Hamilton E.P."/>
            <person name="Orias E."/>
        </authorList>
    </citation>
    <scope>NUCLEOTIDE SEQUENCE [LARGE SCALE GENOMIC DNA]</scope>
    <source>
        <strain evidence="15">SB210</strain>
    </source>
</reference>
<dbReference type="EC" id="6.1.1.4" evidence="2"/>
<dbReference type="InterPro" id="IPR002300">
    <property type="entry name" value="aa-tRNA-synth_Ia"/>
</dbReference>
<dbReference type="FunCoup" id="Q248E5">
    <property type="interactions" value="299"/>
</dbReference>
<evidence type="ECO:0000313" key="14">
    <source>
        <dbReference type="EMBL" id="EAS04100.3"/>
    </source>
</evidence>
<dbReference type="GO" id="GO:0005739">
    <property type="term" value="C:mitochondrion"/>
    <property type="evidence" value="ECO:0007669"/>
    <property type="project" value="TreeGrafter"/>
</dbReference>
<evidence type="ECO:0000256" key="9">
    <source>
        <dbReference type="ARBA" id="ARBA00047469"/>
    </source>
</evidence>
<dbReference type="EMBL" id="GG662455">
    <property type="protein sequence ID" value="EAS04100.3"/>
    <property type="molecule type" value="Genomic_DNA"/>
</dbReference>
<dbReference type="Pfam" id="PF09334">
    <property type="entry name" value="tRNA-synt_1g"/>
    <property type="match status" value="1"/>
</dbReference>
<proteinExistence type="inferred from homology"/>
<dbReference type="GO" id="GO:0032543">
    <property type="term" value="P:mitochondrial translation"/>
    <property type="evidence" value="ECO:0007669"/>
    <property type="project" value="TreeGrafter"/>
</dbReference>
<evidence type="ECO:0000256" key="8">
    <source>
        <dbReference type="ARBA" id="ARBA00030520"/>
    </source>
</evidence>
<evidence type="ECO:0000313" key="15">
    <source>
        <dbReference type="Proteomes" id="UP000009168"/>
    </source>
</evidence>
<evidence type="ECO:0000256" key="4">
    <source>
        <dbReference type="ARBA" id="ARBA00022741"/>
    </source>
</evidence>
<dbReference type="HOGENOM" id="CLU_004427_2_0_1"/>
<dbReference type="Pfam" id="PF00133">
    <property type="entry name" value="tRNA-synt_1"/>
    <property type="match status" value="2"/>
</dbReference>
<comment type="catalytic activity">
    <reaction evidence="9">
        <text>tRNA(Leu) + L-leucine + ATP = L-leucyl-tRNA(Leu) + AMP + diphosphate</text>
        <dbReference type="Rhea" id="RHEA:11688"/>
        <dbReference type="Rhea" id="RHEA-COMP:9613"/>
        <dbReference type="Rhea" id="RHEA-COMP:9622"/>
        <dbReference type="ChEBI" id="CHEBI:30616"/>
        <dbReference type="ChEBI" id="CHEBI:33019"/>
        <dbReference type="ChEBI" id="CHEBI:57427"/>
        <dbReference type="ChEBI" id="CHEBI:78442"/>
        <dbReference type="ChEBI" id="CHEBI:78494"/>
        <dbReference type="ChEBI" id="CHEBI:456215"/>
        <dbReference type="EC" id="6.1.1.4"/>
    </reaction>
</comment>
<feature type="domain" description="Aminoacyl-tRNA synthetase class Ia" evidence="11">
    <location>
        <begin position="638"/>
        <end position="679"/>
    </location>
</feature>
<sequence length="884" mass="103457">MLTQSIRILSKPFLTNQLRTQNLCLKLKNYFSQYEFSQIEQKWQQKWNQNIQSSHKKISDTNQEKYYVLSQFPYPSGNLHMGHARVYYISDVISRFEKMKGKNVINPMGWDAFGLPAENAAIQRNIEPSEWTYKNIQQMKEQMIKLGVVFDWDLELFTCREDYYKWTQWIFIQLLKNKLAYKKEAEVNWDPIDQTVLANEQVDDQGRSWRSGAKVEKKMLNQWFIKTTEYGKELFQDLSDLEGWPQAVQEMQRGWIGFSEGTQIKFELFSQQQQKCIDEIEVYTTRPDTIYGVTFLALAYDHQLATKFLAGQKEEDLADYEKMKNEIKSRKDLVVNKIGYKVKDYYAVNPLSGEQVPIYLVDYVLKDYGTGAVMGVPAHDDRDQEFAKKYQIPIKEVIKEETDNQSTKQVLVNSGKFSNLEIAEAKKQINEQLIQIGKGHVTSNTSMRDWLVSRQRYWGVPIPVIECPTCGVLPVPEDQLPVILPEKLGNPVQLKNGNPLAHIKDFVECKCHICGNNKAKRETDTLDTFVDSSWYFLRFPDSKNSLQIFDSNLIKYWAPVDLYIGGMEHAILHLLYARFIHKFLHKQQFVPLHKEPFKQLIVQGLVKSKSYRLKQTGQYLYPQEAQKYAEDELDIKIEKMSKSKNNGVNPLEEIEKFGADCLRMTLLFYGPNEKDIAWDGNLQKTLYSYLNKVWNLHLKIQSAYKNDGDLLKKMNKQEKISTFKKVYGYVENIQNALERKDRSFHVAIARQMELYNFLSELQEQSGITQEFSEIYEYLINSLYPFAPHTMSEIAENLYKKEYQFVWPDLLAIKNKHLNEDTISVKINVNNKFKGQLEIESSFMDSQNDEQIIKAINESLKLNISQYKNIIKINRKNAFVINVIQ</sequence>
<evidence type="ECO:0000259" key="13">
    <source>
        <dbReference type="Pfam" id="PF13603"/>
    </source>
</evidence>
<dbReference type="GeneID" id="7830944"/>
<dbReference type="GO" id="GO:0002161">
    <property type="term" value="F:aminoacyl-tRNA deacylase activity"/>
    <property type="evidence" value="ECO:0007669"/>
    <property type="project" value="InterPro"/>
</dbReference>
<keyword evidence="15" id="KW-1185">Reference proteome</keyword>
<dbReference type="InterPro" id="IPR025709">
    <property type="entry name" value="Leu_tRNA-synth_edit"/>
</dbReference>
<dbReference type="SUPFAM" id="SSF50677">
    <property type="entry name" value="ValRS/IleRS/LeuRS editing domain"/>
    <property type="match status" value="1"/>
</dbReference>
<protein>
    <recommendedName>
        <fullName evidence="2">leucine--tRNA ligase</fullName>
        <ecNumber evidence="2">6.1.1.4</ecNumber>
    </recommendedName>
    <alternativeName>
        <fullName evidence="8">Leucyl-tRNA synthetase</fullName>
    </alternativeName>
</protein>
<keyword evidence="5 10" id="KW-0067">ATP-binding</keyword>
<dbReference type="Gene3D" id="1.10.730.10">
    <property type="entry name" value="Isoleucyl-tRNA Synthetase, Domain 1"/>
    <property type="match status" value="1"/>
</dbReference>
<dbReference type="PANTHER" id="PTHR43740:SF2">
    <property type="entry name" value="LEUCINE--TRNA LIGASE, MITOCHONDRIAL"/>
    <property type="match status" value="1"/>
</dbReference>
<dbReference type="AlphaFoldDB" id="Q248E5"/>
<feature type="domain" description="Aminoacyl-tRNA synthetase class Ia" evidence="11">
    <location>
        <begin position="446"/>
        <end position="610"/>
    </location>
</feature>
<dbReference type="GO" id="GO:0005524">
    <property type="term" value="F:ATP binding"/>
    <property type="evidence" value="ECO:0007669"/>
    <property type="project" value="UniProtKB-KW"/>
</dbReference>
<dbReference type="InterPro" id="IPR015413">
    <property type="entry name" value="Methionyl/Leucyl_tRNA_Synth"/>
</dbReference>
<dbReference type="InterPro" id="IPR009008">
    <property type="entry name" value="Val/Leu/Ile-tRNA-synth_edit"/>
</dbReference>
<comment type="similarity">
    <text evidence="1 10">Belongs to the class-I aminoacyl-tRNA synthetase family.</text>
</comment>
<evidence type="ECO:0000256" key="6">
    <source>
        <dbReference type="ARBA" id="ARBA00022917"/>
    </source>
</evidence>
<dbReference type="NCBIfam" id="TIGR00396">
    <property type="entry name" value="leuS_bact"/>
    <property type="match status" value="1"/>
</dbReference>
<dbReference type="InterPro" id="IPR001412">
    <property type="entry name" value="aa-tRNA-synth_I_CS"/>
</dbReference>
<feature type="domain" description="Leucyl-tRNA synthetase editing" evidence="13">
    <location>
        <begin position="253"/>
        <end position="433"/>
    </location>
</feature>
<dbReference type="Pfam" id="PF13603">
    <property type="entry name" value="tRNA-synt_1_2"/>
    <property type="match status" value="1"/>
</dbReference>
<dbReference type="InParanoid" id="Q248E5"/>
<dbReference type="FunFam" id="1.10.730.10:FF:000002">
    <property type="entry name" value="Leucine--tRNA ligase"/>
    <property type="match status" value="1"/>
</dbReference>
<name>Q248E5_TETTS</name>
<accession>Q248E5</accession>
<dbReference type="GO" id="GO:0004823">
    <property type="term" value="F:leucine-tRNA ligase activity"/>
    <property type="evidence" value="ECO:0007669"/>
    <property type="project" value="UniProtKB-EC"/>
</dbReference>
<evidence type="ECO:0000256" key="3">
    <source>
        <dbReference type="ARBA" id="ARBA00022598"/>
    </source>
</evidence>
<dbReference type="SUPFAM" id="SSF52374">
    <property type="entry name" value="Nucleotidylyl transferase"/>
    <property type="match status" value="1"/>
</dbReference>
<dbReference type="InterPro" id="IPR009080">
    <property type="entry name" value="tRNAsynth_Ia_anticodon-bd"/>
</dbReference>
<dbReference type="HAMAP" id="MF_00049_B">
    <property type="entry name" value="Leu_tRNA_synth_B"/>
    <property type="match status" value="1"/>
</dbReference>
<dbReference type="RefSeq" id="XP_001024345.3">
    <property type="nucleotide sequence ID" value="XM_001024345.3"/>
</dbReference>
<dbReference type="PRINTS" id="PR00985">
    <property type="entry name" value="TRNASYNTHLEU"/>
</dbReference>
<dbReference type="PANTHER" id="PTHR43740">
    <property type="entry name" value="LEUCYL-TRNA SYNTHETASE"/>
    <property type="match status" value="1"/>
</dbReference>
<keyword evidence="7 10" id="KW-0030">Aminoacyl-tRNA synthetase</keyword>
<keyword evidence="6 10" id="KW-0648">Protein biosynthesis</keyword>
<feature type="domain" description="Methionyl/Leucyl tRNA synthetase" evidence="12">
    <location>
        <begin position="67"/>
        <end position="203"/>
    </location>
</feature>